<dbReference type="Gene3D" id="3.40.50.150">
    <property type="entry name" value="Vaccinia Virus protein VP39"/>
    <property type="match status" value="1"/>
</dbReference>
<dbReference type="Pfam" id="PF03602">
    <property type="entry name" value="Cons_hypoth95"/>
    <property type="match status" value="1"/>
</dbReference>
<dbReference type="InterPro" id="IPR002052">
    <property type="entry name" value="DNA_methylase_N6_adenine_CS"/>
</dbReference>
<dbReference type="NCBIfam" id="TIGR00095">
    <property type="entry name" value="16S rRNA (guanine(966)-N(2))-methyltransferase RsmD"/>
    <property type="match status" value="1"/>
</dbReference>
<dbReference type="EMBL" id="CP123967">
    <property type="protein sequence ID" value="WGT46317.1"/>
    <property type="molecule type" value="Genomic_DNA"/>
</dbReference>
<gene>
    <name evidence="3" type="primary">rsmD</name>
    <name evidence="3" type="ORF">QH948_09125</name>
</gene>
<dbReference type="CDD" id="cd02440">
    <property type="entry name" value="AdoMet_MTases"/>
    <property type="match status" value="1"/>
</dbReference>
<name>A0ABY8PVB4_9ACTN</name>
<keyword evidence="2 3" id="KW-0808">Transferase</keyword>
<accession>A0ABY8PVB4</accession>
<protein>
    <submittedName>
        <fullName evidence="3">16S rRNA (Guanine(966)-N(2))-methyltransferase RsmD</fullName>
        <ecNumber evidence="3">2.1.1.171</ecNumber>
    </submittedName>
</protein>
<evidence type="ECO:0000256" key="1">
    <source>
        <dbReference type="ARBA" id="ARBA00022603"/>
    </source>
</evidence>
<dbReference type="RefSeq" id="WP_281144119.1">
    <property type="nucleotide sequence ID" value="NZ_CP123967.1"/>
</dbReference>
<dbReference type="SUPFAM" id="SSF53335">
    <property type="entry name" value="S-adenosyl-L-methionine-dependent methyltransferases"/>
    <property type="match status" value="1"/>
</dbReference>
<dbReference type="PANTHER" id="PTHR43542:SF1">
    <property type="entry name" value="METHYLTRANSFERASE"/>
    <property type="match status" value="1"/>
</dbReference>
<keyword evidence="1 3" id="KW-0489">Methyltransferase</keyword>
<dbReference type="PANTHER" id="PTHR43542">
    <property type="entry name" value="METHYLTRANSFERASE"/>
    <property type="match status" value="1"/>
</dbReference>
<keyword evidence="4" id="KW-1185">Reference proteome</keyword>
<evidence type="ECO:0000256" key="2">
    <source>
        <dbReference type="ARBA" id="ARBA00022679"/>
    </source>
</evidence>
<organism evidence="3 4">
    <name type="scientific">Tessaracoccus lacteus</name>
    <dbReference type="NCBI Taxonomy" id="3041766"/>
    <lineage>
        <taxon>Bacteria</taxon>
        <taxon>Bacillati</taxon>
        <taxon>Actinomycetota</taxon>
        <taxon>Actinomycetes</taxon>
        <taxon>Propionibacteriales</taxon>
        <taxon>Propionibacteriaceae</taxon>
        <taxon>Tessaracoccus</taxon>
    </lineage>
</organism>
<evidence type="ECO:0000313" key="3">
    <source>
        <dbReference type="EMBL" id="WGT46317.1"/>
    </source>
</evidence>
<reference evidence="3 4" key="1">
    <citation type="journal article" date="2008" name="Int. J. Syst. Evol. Microbiol.">
        <title>Tessaracoccus flavescens sp. nov., isolated from marine sediment.</title>
        <authorList>
            <person name="Lee D.W."/>
            <person name="Lee S.D."/>
        </authorList>
    </citation>
    <scope>NUCLEOTIDE SEQUENCE [LARGE SCALE GENOMIC DNA]</scope>
    <source>
        <strain evidence="3 4">T21</strain>
    </source>
</reference>
<dbReference type="InterPro" id="IPR029063">
    <property type="entry name" value="SAM-dependent_MTases_sf"/>
</dbReference>
<evidence type="ECO:0000313" key="4">
    <source>
        <dbReference type="Proteomes" id="UP001244136"/>
    </source>
</evidence>
<dbReference type="GO" id="GO:0052913">
    <property type="term" value="F:16S rRNA (guanine(966)-N(2))-methyltransferase activity"/>
    <property type="evidence" value="ECO:0007669"/>
    <property type="project" value="UniProtKB-EC"/>
</dbReference>
<proteinExistence type="predicted"/>
<dbReference type="PIRSF" id="PIRSF004553">
    <property type="entry name" value="CHP00095"/>
    <property type="match status" value="1"/>
</dbReference>
<dbReference type="Proteomes" id="UP001244136">
    <property type="component" value="Chromosome"/>
</dbReference>
<sequence length="191" mass="20138">MSRIIAGRAKGRRLAAPKGANTRPTTDRTREALFSALASWFDAADATAEEQLAGYSMLDLFAGTGAVGLEAASRGASPVVLVEADRSTAKLISANAASAGLQADVRAGKAETFAAAPGRSFDLIFIDPPYAVPTEQVEALLAQLVDGAVAPRGLVVVERSVRDREPAWPPAFTETWRRDYGETCLLFGSVD</sequence>
<dbReference type="PROSITE" id="PS00092">
    <property type="entry name" value="N6_MTASE"/>
    <property type="match status" value="1"/>
</dbReference>
<dbReference type="InterPro" id="IPR004398">
    <property type="entry name" value="RNA_MeTrfase_RsmD"/>
</dbReference>
<dbReference type="EC" id="2.1.1.171" evidence="3"/>